<feature type="domain" description="N-acetyltransferase" evidence="1">
    <location>
        <begin position="11"/>
        <end position="168"/>
    </location>
</feature>
<dbReference type="PROSITE" id="PS51186">
    <property type="entry name" value="GNAT"/>
    <property type="match status" value="1"/>
</dbReference>
<dbReference type="EMBL" id="NWTK01000010">
    <property type="protein sequence ID" value="PKR53096.1"/>
    <property type="molecule type" value="Genomic_DNA"/>
</dbReference>
<accession>A0A2N3KRG4</accession>
<keyword evidence="2" id="KW-0808">Transferase</keyword>
<evidence type="ECO:0000259" key="1">
    <source>
        <dbReference type="PROSITE" id="PS51186"/>
    </source>
</evidence>
<dbReference type="PANTHER" id="PTHR43792:SF1">
    <property type="entry name" value="N-ACETYLTRANSFERASE DOMAIN-CONTAINING PROTEIN"/>
    <property type="match status" value="1"/>
</dbReference>
<proteinExistence type="predicted"/>
<dbReference type="Gene3D" id="3.40.630.30">
    <property type="match status" value="1"/>
</dbReference>
<gene>
    <name evidence="2" type="ORF">COO20_15575</name>
</gene>
<reference evidence="2 3" key="1">
    <citation type="submission" date="2017-09" db="EMBL/GenBank/DDBJ databases">
        <title>Biodiversity and function of Thalassospira species in the particle-attached aromatic-hydrocarbon-degrading consortia from the surface seawater of the South China Sea.</title>
        <authorList>
            <person name="Dong C."/>
            <person name="Liu R."/>
            <person name="Shao Z."/>
        </authorList>
    </citation>
    <scope>NUCLEOTIDE SEQUENCE [LARGE SCALE GENOMIC DNA]</scope>
    <source>
        <strain evidence="2 3">CSC1P2</strain>
    </source>
</reference>
<dbReference type="AlphaFoldDB" id="A0A2N3KRG4"/>
<evidence type="ECO:0000313" key="3">
    <source>
        <dbReference type="Proteomes" id="UP000233597"/>
    </source>
</evidence>
<dbReference type="GO" id="GO:0016747">
    <property type="term" value="F:acyltransferase activity, transferring groups other than amino-acyl groups"/>
    <property type="evidence" value="ECO:0007669"/>
    <property type="project" value="InterPro"/>
</dbReference>
<dbReference type="Pfam" id="PF13302">
    <property type="entry name" value="Acetyltransf_3"/>
    <property type="match status" value="1"/>
</dbReference>
<dbReference type="InterPro" id="IPR016181">
    <property type="entry name" value="Acyl_CoA_acyltransferase"/>
</dbReference>
<dbReference type="Proteomes" id="UP000233597">
    <property type="component" value="Unassembled WGS sequence"/>
</dbReference>
<name>A0A2N3KRG4_9PROT</name>
<sequence>MTIPHLETERLVLEPFGSAEHIQAWCEMDMDAEVMRHIRPPSPDLEFARKRLQDAETGGPAIVGNWGIREKAGNTIVGRGLLRWLADESAVEIGYRLSRASWGKGYATELALAIVDYSFATLSLPAICGVYQQSNIGSRKVLEKCGMVDAGTTSTHGNSAKPMMMITRDQWLADKA</sequence>
<dbReference type="InterPro" id="IPR051531">
    <property type="entry name" value="N-acetyltransferase"/>
</dbReference>
<dbReference type="OrthoDB" id="6293260at2"/>
<organism evidence="2 3">
    <name type="scientific">Thalassospira marina</name>
    <dbReference type="NCBI Taxonomy" id="2048283"/>
    <lineage>
        <taxon>Bacteria</taxon>
        <taxon>Pseudomonadati</taxon>
        <taxon>Pseudomonadota</taxon>
        <taxon>Alphaproteobacteria</taxon>
        <taxon>Rhodospirillales</taxon>
        <taxon>Thalassospiraceae</taxon>
        <taxon>Thalassospira</taxon>
    </lineage>
</organism>
<dbReference type="RefSeq" id="WP_101268186.1">
    <property type="nucleotide sequence ID" value="NZ_NWTK01000010.1"/>
</dbReference>
<dbReference type="SUPFAM" id="SSF55729">
    <property type="entry name" value="Acyl-CoA N-acyltransferases (Nat)"/>
    <property type="match status" value="1"/>
</dbReference>
<dbReference type="PANTHER" id="PTHR43792">
    <property type="entry name" value="GNAT FAMILY, PUTATIVE (AFU_ORTHOLOGUE AFUA_3G00765)-RELATED-RELATED"/>
    <property type="match status" value="1"/>
</dbReference>
<comment type="caution">
    <text evidence="2">The sequence shown here is derived from an EMBL/GenBank/DDBJ whole genome shotgun (WGS) entry which is preliminary data.</text>
</comment>
<dbReference type="InterPro" id="IPR000182">
    <property type="entry name" value="GNAT_dom"/>
</dbReference>
<evidence type="ECO:0000313" key="2">
    <source>
        <dbReference type="EMBL" id="PKR53096.1"/>
    </source>
</evidence>
<protein>
    <submittedName>
        <fullName evidence="2">GNAT family N-acetyltransferase</fullName>
    </submittedName>
</protein>